<dbReference type="Proteomes" id="UP000286997">
    <property type="component" value="Unassembled WGS sequence"/>
</dbReference>
<dbReference type="Pfam" id="PF00459">
    <property type="entry name" value="Inositol_P"/>
    <property type="match status" value="1"/>
</dbReference>
<dbReference type="PRINTS" id="PR00377">
    <property type="entry name" value="IMPHPHTASES"/>
</dbReference>
<comment type="catalytic activity">
    <reaction evidence="1">
        <text>adenosine 3',5'-bisphosphate + H2O = AMP + phosphate</text>
        <dbReference type="Rhea" id="RHEA:10040"/>
        <dbReference type="ChEBI" id="CHEBI:15377"/>
        <dbReference type="ChEBI" id="CHEBI:43474"/>
        <dbReference type="ChEBI" id="CHEBI:58343"/>
        <dbReference type="ChEBI" id="CHEBI:456215"/>
        <dbReference type="EC" id="3.1.3.7"/>
    </reaction>
</comment>
<feature type="binding site" evidence="6">
    <location>
        <position position="98"/>
    </location>
    <ligand>
        <name>Mg(2+)</name>
        <dbReference type="ChEBI" id="CHEBI:18420"/>
        <label>1</label>
        <note>catalytic</note>
    </ligand>
</feature>
<evidence type="ECO:0000256" key="2">
    <source>
        <dbReference type="ARBA" id="ARBA00022723"/>
    </source>
</evidence>
<protein>
    <recommendedName>
        <fullName evidence="4">3'(2'),5-bisphosphonucleoside 3'(2')-phosphohydrolase</fullName>
    </recommendedName>
    <alternativeName>
        <fullName evidence="5">DPNPase</fullName>
    </alternativeName>
</protein>
<dbReference type="GO" id="GO:0008441">
    <property type="term" value="F:3'(2'),5'-bisphosphate nucleotidase activity"/>
    <property type="evidence" value="ECO:0007669"/>
    <property type="project" value="UniProtKB-EC"/>
</dbReference>
<keyword evidence="3 6" id="KW-0460">Magnesium</keyword>
<name>A0A3S2XL15_9HYPH</name>
<dbReference type="GO" id="GO:0050427">
    <property type="term" value="P:3'-phosphoadenosine 5'-phosphosulfate metabolic process"/>
    <property type="evidence" value="ECO:0007669"/>
    <property type="project" value="TreeGrafter"/>
</dbReference>
<evidence type="ECO:0000256" key="1">
    <source>
        <dbReference type="ARBA" id="ARBA00001625"/>
    </source>
</evidence>
<gene>
    <name evidence="7" type="ORF">EOE48_13530</name>
</gene>
<feature type="binding site" evidence="6">
    <location>
        <position position="224"/>
    </location>
    <ligand>
        <name>Mg(2+)</name>
        <dbReference type="ChEBI" id="CHEBI:18420"/>
        <label>1</label>
        <note>catalytic</note>
    </ligand>
</feature>
<dbReference type="CDD" id="cd01638">
    <property type="entry name" value="CysQ"/>
    <property type="match status" value="1"/>
</dbReference>
<evidence type="ECO:0000256" key="6">
    <source>
        <dbReference type="PIRSR" id="PIRSR600760-2"/>
    </source>
</evidence>
<evidence type="ECO:0000256" key="3">
    <source>
        <dbReference type="ARBA" id="ARBA00022842"/>
    </source>
</evidence>
<feature type="binding site" evidence="6">
    <location>
        <position position="80"/>
    </location>
    <ligand>
        <name>Mg(2+)</name>
        <dbReference type="ChEBI" id="CHEBI:18420"/>
        <label>1</label>
        <note>catalytic</note>
    </ligand>
</feature>
<comment type="cofactor">
    <cofactor evidence="6">
        <name>Mg(2+)</name>
        <dbReference type="ChEBI" id="CHEBI:18420"/>
    </cofactor>
</comment>
<dbReference type="RefSeq" id="WP_127729868.1">
    <property type="nucleotide sequence ID" value="NZ_SACP01000012.1"/>
</dbReference>
<sequence length="286" mass="29717">MTVPPRSNAPPAPAECDRIAGILAQIACEAGAILRRFEQGECRHRLKEDGSPTSQADLAAEEHILASLARTWPEIAVVAEETASTAPAAALFFLVDPLDGTRDFLRGIGEYSVNIALVAGRRPVAAALAAPALGRVWSAGERAVEAPIRDGRPGEAAEIRARPAPAAGLTALTSRSHGEAADETCLAALPVHERRPTSSALKFGLIACGEGDLYVRCGPTMEWDTAAGDHIVTRAGGCVVGPDGQPLAYGRQDRHYRNGPFATLGDCALAGRLALPGVEAAGLPIA</sequence>
<dbReference type="AlphaFoldDB" id="A0A3S2XL15"/>
<dbReference type="PANTHER" id="PTHR43028:SF5">
    <property type="entry name" value="3'(2'),5'-BISPHOSPHATE NUCLEOTIDASE 1"/>
    <property type="match status" value="1"/>
</dbReference>
<evidence type="ECO:0000256" key="4">
    <source>
        <dbReference type="ARBA" id="ARBA00041694"/>
    </source>
</evidence>
<dbReference type="PANTHER" id="PTHR43028">
    <property type="entry name" value="3'(2'),5'-BISPHOSPHATE NUCLEOTIDASE 1"/>
    <property type="match status" value="1"/>
</dbReference>
<dbReference type="InterPro" id="IPR000760">
    <property type="entry name" value="Inositol_monophosphatase-like"/>
</dbReference>
<feature type="binding site" evidence="6">
    <location>
        <position position="96"/>
    </location>
    <ligand>
        <name>Mg(2+)</name>
        <dbReference type="ChEBI" id="CHEBI:18420"/>
        <label>1</label>
        <note>catalytic</note>
    </ligand>
</feature>
<dbReference type="InterPro" id="IPR020583">
    <property type="entry name" value="Inositol_monoP_metal-BS"/>
</dbReference>
<dbReference type="GO" id="GO:0046872">
    <property type="term" value="F:metal ion binding"/>
    <property type="evidence" value="ECO:0007669"/>
    <property type="project" value="UniProtKB-KW"/>
</dbReference>
<organism evidence="7 8">
    <name type="scientific">Methylobacterium oryzihabitans</name>
    <dbReference type="NCBI Taxonomy" id="2499852"/>
    <lineage>
        <taxon>Bacteria</taxon>
        <taxon>Pseudomonadati</taxon>
        <taxon>Pseudomonadota</taxon>
        <taxon>Alphaproteobacteria</taxon>
        <taxon>Hyphomicrobiales</taxon>
        <taxon>Methylobacteriaceae</taxon>
        <taxon>Methylobacterium</taxon>
    </lineage>
</organism>
<feature type="binding site" evidence="6">
    <location>
        <position position="99"/>
    </location>
    <ligand>
        <name>Mg(2+)</name>
        <dbReference type="ChEBI" id="CHEBI:18420"/>
        <label>1</label>
        <note>catalytic</note>
    </ligand>
</feature>
<evidence type="ECO:0000313" key="7">
    <source>
        <dbReference type="EMBL" id="RVU17409.1"/>
    </source>
</evidence>
<dbReference type="Gene3D" id="3.40.190.80">
    <property type="match status" value="1"/>
</dbReference>
<dbReference type="OrthoDB" id="9785695at2"/>
<dbReference type="PROSITE" id="PS00629">
    <property type="entry name" value="IMP_1"/>
    <property type="match status" value="1"/>
</dbReference>
<comment type="caution">
    <text evidence="7">The sequence shown here is derived from an EMBL/GenBank/DDBJ whole genome shotgun (WGS) entry which is preliminary data.</text>
</comment>
<evidence type="ECO:0000313" key="8">
    <source>
        <dbReference type="Proteomes" id="UP000286997"/>
    </source>
</evidence>
<keyword evidence="8" id="KW-1185">Reference proteome</keyword>
<dbReference type="SUPFAM" id="SSF56655">
    <property type="entry name" value="Carbohydrate phosphatase"/>
    <property type="match status" value="1"/>
</dbReference>
<dbReference type="InterPro" id="IPR050725">
    <property type="entry name" value="CysQ/Inositol_MonoPase"/>
</dbReference>
<proteinExistence type="predicted"/>
<accession>A0A3S2XL15</accession>
<dbReference type="Gene3D" id="3.30.540.10">
    <property type="entry name" value="Fructose-1,6-Bisphosphatase, subunit A, domain 1"/>
    <property type="match status" value="1"/>
</dbReference>
<keyword evidence="2 6" id="KW-0479">Metal-binding</keyword>
<dbReference type="GO" id="GO:0000103">
    <property type="term" value="P:sulfate assimilation"/>
    <property type="evidence" value="ECO:0007669"/>
    <property type="project" value="TreeGrafter"/>
</dbReference>
<dbReference type="EMBL" id="SACP01000012">
    <property type="protein sequence ID" value="RVU17409.1"/>
    <property type="molecule type" value="Genomic_DNA"/>
</dbReference>
<reference evidence="7 8" key="1">
    <citation type="submission" date="2019-01" db="EMBL/GenBank/DDBJ databases">
        <authorList>
            <person name="Chen W.-M."/>
        </authorList>
    </citation>
    <scope>NUCLEOTIDE SEQUENCE [LARGE SCALE GENOMIC DNA]</scope>
    <source>
        <strain evidence="7 8">TER-1</strain>
    </source>
</reference>
<evidence type="ECO:0000256" key="5">
    <source>
        <dbReference type="ARBA" id="ARBA00042530"/>
    </source>
</evidence>